<organism evidence="1">
    <name type="scientific">Wolbachia endosymbiont of Aleurodicus floccissimus</name>
    <dbReference type="NCBI Taxonomy" id="2152762"/>
    <lineage>
        <taxon>Bacteria</taxon>
        <taxon>Pseudomonadati</taxon>
        <taxon>Pseudomonadota</taxon>
        <taxon>Alphaproteobacteria</taxon>
        <taxon>Rickettsiales</taxon>
        <taxon>Anaplasmataceae</taxon>
        <taxon>Wolbachieae</taxon>
        <taxon>Wolbachia</taxon>
    </lineage>
</organism>
<reference evidence="1" key="1">
    <citation type="submission" date="2018-04" db="EMBL/GenBank/DDBJ databases">
        <authorList>
            <person name="Go L.Y."/>
            <person name="Mitchell J.A."/>
        </authorList>
    </citation>
    <scope>NUCLEOTIDE SEQUENCE</scope>
    <source>
        <strain evidence="1">WBAF</strain>
    </source>
</reference>
<evidence type="ECO:0000313" key="1">
    <source>
        <dbReference type="EMBL" id="SPP34410.1"/>
    </source>
</evidence>
<dbReference type="AlphaFoldDB" id="A0A3B0IY30"/>
<gene>
    <name evidence="1" type="ORF">WBAF_1387</name>
</gene>
<name>A0A3B0IY30_9RICK</name>
<accession>A0A3B0IY30</accession>
<proteinExistence type="predicted"/>
<dbReference type="EMBL" id="OUNF01000372">
    <property type="protein sequence ID" value="SPP34410.1"/>
    <property type="molecule type" value="Genomic_DNA"/>
</dbReference>
<sequence length="49" mass="5108">MLAIDIKGVVPSSSNALTFAPSSRARSKSPSFPSSIALNNFVVDCPEVV</sequence>
<protein>
    <submittedName>
        <fullName evidence="1">Uncharacterized protein</fullName>
    </submittedName>
</protein>